<dbReference type="SUPFAM" id="SSF46785">
    <property type="entry name" value="Winged helix' DNA-binding domain"/>
    <property type="match status" value="1"/>
</dbReference>
<feature type="region of interest" description="Disordered" evidence="7">
    <location>
        <begin position="1138"/>
        <end position="1158"/>
    </location>
</feature>
<feature type="region of interest" description="Disordered" evidence="7">
    <location>
        <begin position="781"/>
        <end position="837"/>
    </location>
</feature>
<dbReference type="Pfam" id="PF25773">
    <property type="entry name" value="TPR_ANAPC2"/>
    <property type="match status" value="1"/>
</dbReference>
<dbReference type="GO" id="GO:0031625">
    <property type="term" value="F:ubiquitin protein ligase binding"/>
    <property type="evidence" value="ECO:0007669"/>
    <property type="project" value="InterPro"/>
</dbReference>
<dbReference type="Gene3D" id="3.30.230.130">
    <property type="entry name" value="Cullin, Chain C, Domain 2"/>
    <property type="match status" value="1"/>
</dbReference>
<dbReference type="GO" id="GO:0005680">
    <property type="term" value="C:anaphase-promoting complex"/>
    <property type="evidence" value="ECO:0007669"/>
    <property type="project" value="TreeGrafter"/>
</dbReference>
<dbReference type="SMART" id="SM00182">
    <property type="entry name" value="CULLIN"/>
    <property type="match status" value="1"/>
</dbReference>
<sequence>MPEQKMRGFGDFSDDQHWGDEAASEMENVRMSDVVAAGGQKWMAISVYVSIWTAIQYHLCTNAREGCLLTAVISPDATTAAASIADYHLTSPTGTRGRMNEARRQHQVALASTLSTGTNGRGLLEDAWKNAPAICRPGMTEASYAGILPVGASIAAARKRNLQFRYRTRIHAQDLGSTRIARCLLWQPDMPAAVASQWRDRQRRVFQSVFQTDVAPSTSQTTHVSQSTDPGQPFGYPLAPLPGHSLHPQQPQQTHHGRGRSLQRPGQHPSSRRATPESSSFGSTAPPLLTTAVDDQATYDRAWHVVTAHIALPSSATADDSFGTLAAESQQQSSRRRGDAGANEFYDAFALVINASTLLPRATRTDDILAWHVRQVRAHFAQHVIPLLTGCVADDGDDDGDDEAGEARDDGAGNGHWHAARKGNHYERHMVTVMSSIRTLEAALRLYFYGLNQLLSGFSRLADSSPGLAKDAELLNTRFRRDTHALVSNSASEGLMRSIKAVLTRLAGTILGFPSQDERKGDGGQAPRPAAPGPDDLRVQAARERLLELVQQLHNVGLAGERFQVLFAEVMDLMMSAFVTGAYGGVWSAPDPGSFSVAMDTISRSGPSSATSPCIMSLSDWVENHFARLSFEVLACISSNPQGPLPVSLADVKTYQSLALGRLAALRIGELFDIVLAWPASRPALDDLRATITTATRRRQLTDSFSRSLQIRLLHPGRSTLEILQTYISIIRTLHALDPSKVLLSHVEPRLQLYLCHREDAVRVVVSGLLASPDEIRAARKANEVAKSPREKPQSNGPFATAAMPAMSSSTSRDKPRLHSSVQVDENGASPDDNYSRRPTKLVELALLLNDPAQNRRMAADLDEDLDWDDMNWVPDPIDAGANYKRPKSEDVVGTIISGLGSEEVFIKEFSAVVAERLLSEPTRFDQELRVLDLLKRRFGEAALQSCDVMIRDVQDSRRVDTAIHKARAGQRARALATPAKSAADCRGQEMEYHARILSRLFWPNLDREHFLLPQPVVEQQAQYEQGYESVKSRRKLTWLNQLGQARVELELRDRTVTADCNPVEATVIYAFQRTEDDGDGNAPPVQKSVDELYEQLQMDEDLIAAALRFWVGKGVLCRVAGSKNNYIVVETLHDPAASTTTAVPTASTQDEEGQQHATGELEAPDLRAAAGAKPAVSAKERERREIYWRYIQGMLTNVSATMPLGQMAMMMKISIADGFPWSNEELQDFLAEKVTSGELEVVGGKYRLVKK</sequence>
<dbReference type="PROSITE" id="PS50069">
    <property type="entry name" value="CULLIN_2"/>
    <property type="match status" value="1"/>
</dbReference>
<dbReference type="RefSeq" id="XP_062726940.1">
    <property type="nucleotide sequence ID" value="XM_062867665.1"/>
</dbReference>
<feature type="compositionally biased region" description="Polar residues" evidence="7">
    <location>
        <begin position="268"/>
        <end position="283"/>
    </location>
</feature>
<reference evidence="9" key="1">
    <citation type="journal article" date="2023" name="Mol. Phylogenet. Evol.">
        <title>Genome-scale phylogeny and comparative genomics of the fungal order Sordariales.</title>
        <authorList>
            <person name="Hensen N."/>
            <person name="Bonometti L."/>
            <person name="Westerberg I."/>
            <person name="Brannstrom I.O."/>
            <person name="Guillou S."/>
            <person name="Cros-Aarteil S."/>
            <person name="Calhoun S."/>
            <person name="Haridas S."/>
            <person name="Kuo A."/>
            <person name="Mondo S."/>
            <person name="Pangilinan J."/>
            <person name="Riley R."/>
            <person name="LaButti K."/>
            <person name="Andreopoulos B."/>
            <person name="Lipzen A."/>
            <person name="Chen C."/>
            <person name="Yan M."/>
            <person name="Daum C."/>
            <person name="Ng V."/>
            <person name="Clum A."/>
            <person name="Steindorff A."/>
            <person name="Ohm R.A."/>
            <person name="Martin F."/>
            <person name="Silar P."/>
            <person name="Natvig D.O."/>
            <person name="Lalanne C."/>
            <person name="Gautier V."/>
            <person name="Ament-Velasquez S.L."/>
            <person name="Kruys A."/>
            <person name="Hutchinson M.I."/>
            <person name="Powell A.J."/>
            <person name="Barry K."/>
            <person name="Miller A.N."/>
            <person name="Grigoriev I.V."/>
            <person name="Debuchy R."/>
            <person name="Gladieux P."/>
            <person name="Hiltunen Thoren M."/>
            <person name="Johannesson H."/>
        </authorList>
    </citation>
    <scope>NUCLEOTIDE SEQUENCE</scope>
    <source>
        <strain evidence="9">CBS 333.67</strain>
    </source>
</reference>
<dbReference type="EMBL" id="JAUDZG010000001">
    <property type="protein sequence ID" value="KAK3311160.1"/>
    <property type="molecule type" value="Genomic_DNA"/>
</dbReference>
<dbReference type="GeneID" id="87886494"/>
<comment type="similarity">
    <text evidence="6">Belongs to the cullin family.</text>
</comment>
<evidence type="ECO:0000256" key="1">
    <source>
        <dbReference type="ARBA" id="ARBA00016068"/>
    </source>
</evidence>
<dbReference type="InterPro" id="IPR016158">
    <property type="entry name" value="Cullin_homology"/>
</dbReference>
<dbReference type="Pfam" id="PF08672">
    <property type="entry name" value="ANAPC2"/>
    <property type="match status" value="1"/>
</dbReference>
<gene>
    <name evidence="9" type="ORF">B0T15DRAFT_507751</name>
</gene>
<feature type="region of interest" description="Disordered" evidence="7">
    <location>
        <begin position="213"/>
        <end position="288"/>
    </location>
</feature>
<protein>
    <recommendedName>
        <fullName evidence="1">Anaphase-promoting complex subunit 2</fullName>
    </recommendedName>
</protein>
<dbReference type="Proteomes" id="UP001273166">
    <property type="component" value="Unassembled WGS sequence"/>
</dbReference>
<dbReference type="InterPro" id="IPR036388">
    <property type="entry name" value="WH-like_DNA-bd_sf"/>
</dbReference>
<dbReference type="PANTHER" id="PTHR45957">
    <property type="entry name" value="ANAPHASE-PROMOTING COMPLEX SUBUNIT 2"/>
    <property type="match status" value="1"/>
</dbReference>
<keyword evidence="2" id="KW-0132">Cell division</keyword>
<dbReference type="InterPro" id="IPR057975">
    <property type="entry name" value="TPR_ANAPC2"/>
</dbReference>
<evidence type="ECO:0000256" key="5">
    <source>
        <dbReference type="ARBA" id="ARBA00023306"/>
    </source>
</evidence>
<feature type="domain" description="Cullin family profile" evidence="8">
    <location>
        <begin position="895"/>
        <end position="1112"/>
    </location>
</feature>
<keyword evidence="5" id="KW-0131">Cell cycle</keyword>
<dbReference type="Gene3D" id="1.10.10.10">
    <property type="entry name" value="Winged helix-like DNA-binding domain superfamily/Winged helix DNA-binding domain"/>
    <property type="match status" value="1"/>
</dbReference>
<dbReference type="InterPro" id="IPR036390">
    <property type="entry name" value="WH_DNA-bd_sf"/>
</dbReference>
<evidence type="ECO:0000259" key="8">
    <source>
        <dbReference type="PROSITE" id="PS50069"/>
    </source>
</evidence>
<evidence type="ECO:0000313" key="10">
    <source>
        <dbReference type="Proteomes" id="UP001273166"/>
    </source>
</evidence>
<dbReference type="Gene3D" id="1.20.1310.10">
    <property type="entry name" value="Cullin Repeats"/>
    <property type="match status" value="1"/>
</dbReference>
<organism evidence="9 10">
    <name type="scientific">Chaetomium strumarium</name>
    <dbReference type="NCBI Taxonomy" id="1170767"/>
    <lineage>
        <taxon>Eukaryota</taxon>
        <taxon>Fungi</taxon>
        <taxon>Dikarya</taxon>
        <taxon>Ascomycota</taxon>
        <taxon>Pezizomycotina</taxon>
        <taxon>Sordariomycetes</taxon>
        <taxon>Sordariomycetidae</taxon>
        <taxon>Sordariales</taxon>
        <taxon>Chaetomiaceae</taxon>
        <taxon>Chaetomium</taxon>
    </lineage>
</organism>
<keyword evidence="3" id="KW-0498">Mitosis</keyword>
<reference evidence="9" key="2">
    <citation type="submission" date="2023-06" db="EMBL/GenBank/DDBJ databases">
        <authorList>
            <consortium name="Lawrence Berkeley National Laboratory"/>
            <person name="Mondo S.J."/>
            <person name="Hensen N."/>
            <person name="Bonometti L."/>
            <person name="Westerberg I."/>
            <person name="Brannstrom I.O."/>
            <person name="Guillou S."/>
            <person name="Cros-Aarteil S."/>
            <person name="Calhoun S."/>
            <person name="Haridas S."/>
            <person name="Kuo A."/>
            <person name="Pangilinan J."/>
            <person name="Riley R."/>
            <person name="Labutti K."/>
            <person name="Andreopoulos B."/>
            <person name="Lipzen A."/>
            <person name="Chen C."/>
            <person name="Yanf M."/>
            <person name="Daum C."/>
            <person name="Ng V."/>
            <person name="Clum A."/>
            <person name="Steindorff A."/>
            <person name="Ohm R."/>
            <person name="Martin F."/>
            <person name="Silar P."/>
            <person name="Natvig D."/>
            <person name="Lalanne C."/>
            <person name="Gautier V."/>
            <person name="Ament-Velasquez S.L."/>
            <person name="Kruys A."/>
            <person name="Hutchinson M.I."/>
            <person name="Powell A.J."/>
            <person name="Barry K."/>
            <person name="Miller A.N."/>
            <person name="Grigoriev I.V."/>
            <person name="Debuchy R."/>
            <person name="Gladieux P."/>
            <person name="Thoren M.H."/>
            <person name="Johannesson H."/>
        </authorList>
    </citation>
    <scope>NUCLEOTIDE SEQUENCE</scope>
    <source>
        <strain evidence="9">CBS 333.67</strain>
    </source>
</reference>
<feature type="region of interest" description="Disordered" evidence="7">
    <location>
        <begin position="396"/>
        <end position="416"/>
    </location>
</feature>
<dbReference type="InterPro" id="IPR014786">
    <property type="entry name" value="ANAPC2_C"/>
</dbReference>
<dbReference type="SMART" id="SM01013">
    <property type="entry name" value="APC2"/>
    <property type="match status" value="1"/>
</dbReference>
<dbReference type="GO" id="GO:0070979">
    <property type="term" value="P:protein K11-linked ubiquitination"/>
    <property type="evidence" value="ECO:0007669"/>
    <property type="project" value="TreeGrafter"/>
</dbReference>
<dbReference type="GO" id="GO:0006511">
    <property type="term" value="P:ubiquitin-dependent protein catabolic process"/>
    <property type="evidence" value="ECO:0007669"/>
    <property type="project" value="InterPro"/>
</dbReference>
<dbReference type="InterPro" id="IPR044554">
    <property type="entry name" value="ANAPC2"/>
</dbReference>
<keyword evidence="10" id="KW-1185">Reference proteome</keyword>
<comment type="caution">
    <text evidence="9">The sequence shown here is derived from an EMBL/GenBank/DDBJ whole genome shotgun (WGS) entry which is preliminary data.</text>
</comment>
<name>A0AAJ0H421_9PEZI</name>
<evidence type="ECO:0000256" key="6">
    <source>
        <dbReference type="PROSITE-ProRule" id="PRU00330"/>
    </source>
</evidence>
<dbReference type="InterPro" id="IPR036317">
    <property type="entry name" value="Cullin_homology_sf"/>
</dbReference>
<evidence type="ECO:0000256" key="2">
    <source>
        <dbReference type="ARBA" id="ARBA00022618"/>
    </source>
</evidence>
<evidence type="ECO:0000313" key="9">
    <source>
        <dbReference type="EMBL" id="KAK3311160.1"/>
    </source>
</evidence>
<feature type="compositionally biased region" description="Low complexity" evidence="7">
    <location>
        <begin position="800"/>
        <end position="811"/>
    </location>
</feature>
<feature type="compositionally biased region" description="Low complexity" evidence="7">
    <location>
        <begin position="1138"/>
        <end position="1149"/>
    </location>
</feature>
<accession>A0AAJ0H421</accession>
<evidence type="ECO:0000256" key="3">
    <source>
        <dbReference type="ARBA" id="ARBA00022776"/>
    </source>
</evidence>
<dbReference type="Pfam" id="PF26557">
    <property type="entry name" value="Cullin_AB"/>
    <property type="match status" value="1"/>
</dbReference>
<evidence type="ECO:0000256" key="4">
    <source>
        <dbReference type="ARBA" id="ARBA00022786"/>
    </source>
</evidence>
<feature type="compositionally biased region" description="Basic and acidic residues" evidence="7">
    <location>
        <begin position="781"/>
        <end position="793"/>
    </location>
</feature>
<dbReference type="AlphaFoldDB" id="A0AAJ0H421"/>
<feature type="region of interest" description="Disordered" evidence="7">
    <location>
        <begin position="513"/>
        <end position="535"/>
    </location>
</feature>
<dbReference type="PANTHER" id="PTHR45957:SF1">
    <property type="entry name" value="ANAPHASE-PROMOTING COMPLEX SUBUNIT 2"/>
    <property type="match status" value="1"/>
</dbReference>
<proteinExistence type="inferred from homology"/>
<dbReference type="InterPro" id="IPR059120">
    <property type="entry name" value="Cullin-like_AB"/>
</dbReference>
<keyword evidence="4" id="KW-0833">Ubl conjugation pathway</keyword>
<evidence type="ECO:0000256" key="7">
    <source>
        <dbReference type="SAM" id="MobiDB-lite"/>
    </source>
</evidence>
<dbReference type="GO" id="GO:0051301">
    <property type="term" value="P:cell division"/>
    <property type="evidence" value="ECO:0007669"/>
    <property type="project" value="UniProtKB-KW"/>
</dbReference>
<feature type="compositionally biased region" description="Low complexity" evidence="7">
    <location>
        <begin position="217"/>
        <end position="228"/>
    </location>
</feature>
<dbReference type="GO" id="GO:0007091">
    <property type="term" value="P:metaphase/anaphase transition of mitotic cell cycle"/>
    <property type="evidence" value="ECO:0007669"/>
    <property type="project" value="TreeGrafter"/>
</dbReference>
<dbReference type="SUPFAM" id="SSF75632">
    <property type="entry name" value="Cullin homology domain"/>
    <property type="match status" value="1"/>
</dbReference>